<gene>
    <name evidence="1" type="ORF">ACHMWK_20800</name>
</gene>
<dbReference type="RefSeq" id="WP_395247513.1">
    <property type="nucleotide sequence ID" value="NZ_JBINXA010000039.1"/>
</dbReference>
<dbReference type="Proteomes" id="UP001609821">
    <property type="component" value="Unassembled WGS sequence"/>
</dbReference>
<protein>
    <submittedName>
        <fullName evidence="1">Uncharacterized protein</fullName>
    </submittedName>
</protein>
<organism evidence="1 2">
    <name type="scientific">Pseudomonas kulmbachensis</name>
    <dbReference type="NCBI Taxonomy" id="3043408"/>
    <lineage>
        <taxon>Bacteria</taxon>
        <taxon>Pseudomonadati</taxon>
        <taxon>Pseudomonadota</taxon>
        <taxon>Gammaproteobacteria</taxon>
        <taxon>Pseudomonadales</taxon>
        <taxon>Pseudomonadaceae</taxon>
        <taxon>Pseudomonas</taxon>
    </lineage>
</organism>
<evidence type="ECO:0000313" key="2">
    <source>
        <dbReference type="Proteomes" id="UP001609821"/>
    </source>
</evidence>
<accession>A0ABW7M683</accession>
<comment type="caution">
    <text evidence="1">The sequence shown here is derived from an EMBL/GenBank/DDBJ whole genome shotgun (WGS) entry which is preliminary data.</text>
</comment>
<keyword evidence="2" id="KW-1185">Reference proteome</keyword>
<dbReference type="EMBL" id="JBINXB010000042">
    <property type="protein sequence ID" value="MFH6568403.1"/>
    <property type="molecule type" value="Genomic_DNA"/>
</dbReference>
<sequence length="167" mass="18297">MKLIENCKKIKAAGIVLKKMKRLQGLDGWVWSCDVHLAGVKLGGVFDDGNGGCLSVEMSAPDQSKLVGALKGVDYPLGLTFDGEDFVEPATDFGYIEWVLPAIADELESLKKLQRTAKTKTLYQLHDDKDGEHWVIRQVYSAALVAALQQKHGSNLKEVLNETIAAL</sequence>
<evidence type="ECO:0000313" key="1">
    <source>
        <dbReference type="EMBL" id="MFH6568403.1"/>
    </source>
</evidence>
<name>A0ABW7M683_9PSED</name>
<reference evidence="1 2" key="1">
    <citation type="submission" date="2024-10" db="EMBL/GenBank/DDBJ databases">
        <title>Aeromonas and Pseudomonas from the Cagarras Archipelago, Rio de Janeiro, Brazil.</title>
        <authorList>
            <person name="Canellas A.L.B."/>
            <person name="Laport M.S."/>
        </authorList>
    </citation>
    <scope>NUCLEOTIDE SEQUENCE [LARGE SCALE GENOMIC DNA]</scope>
    <source>
        <strain evidence="1 2">CPF-4</strain>
    </source>
</reference>
<proteinExistence type="predicted"/>